<dbReference type="EMBL" id="DUZY01000003">
    <property type="protein sequence ID" value="DAD33504.1"/>
    <property type="molecule type" value="Genomic_DNA"/>
</dbReference>
<reference evidence="1 2" key="1">
    <citation type="journal article" date="2020" name="Mol. Biol. Evol.">
        <title>Distinct Expression and Methylation Patterns for Genes with Different Fates following a Single Whole-Genome Duplication in Flowering Plants.</title>
        <authorList>
            <person name="Shi T."/>
            <person name="Rahmani R.S."/>
            <person name="Gugger P.F."/>
            <person name="Wang M."/>
            <person name="Li H."/>
            <person name="Zhang Y."/>
            <person name="Li Z."/>
            <person name="Wang Q."/>
            <person name="Van de Peer Y."/>
            <person name="Marchal K."/>
            <person name="Chen J."/>
        </authorList>
    </citation>
    <scope>NUCLEOTIDE SEQUENCE [LARGE SCALE GENOMIC DNA]</scope>
    <source>
        <tissue evidence="1">Leaf</tissue>
    </source>
</reference>
<dbReference type="AlphaFoldDB" id="A0A822YH37"/>
<comment type="caution">
    <text evidence="1">The sequence shown here is derived from an EMBL/GenBank/DDBJ whole genome shotgun (WGS) entry which is preliminary data.</text>
</comment>
<proteinExistence type="predicted"/>
<evidence type="ECO:0000313" key="1">
    <source>
        <dbReference type="EMBL" id="DAD33504.1"/>
    </source>
</evidence>
<accession>A0A822YH37</accession>
<keyword evidence="2" id="KW-1185">Reference proteome</keyword>
<gene>
    <name evidence="1" type="ORF">HUJ06_012355</name>
</gene>
<organism evidence="1 2">
    <name type="scientific">Nelumbo nucifera</name>
    <name type="common">Sacred lotus</name>
    <dbReference type="NCBI Taxonomy" id="4432"/>
    <lineage>
        <taxon>Eukaryota</taxon>
        <taxon>Viridiplantae</taxon>
        <taxon>Streptophyta</taxon>
        <taxon>Embryophyta</taxon>
        <taxon>Tracheophyta</taxon>
        <taxon>Spermatophyta</taxon>
        <taxon>Magnoliopsida</taxon>
        <taxon>Proteales</taxon>
        <taxon>Nelumbonaceae</taxon>
        <taxon>Nelumbo</taxon>
    </lineage>
</organism>
<evidence type="ECO:0000313" key="2">
    <source>
        <dbReference type="Proteomes" id="UP000607653"/>
    </source>
</evidence>
<protein>
    <submittedName>
        <fullName evidence="1">Uncharacterized protein</fullName>
    </submittedName>
</protein>
<dbReference type="Proteomes" id="UP000607653">
    <property type="component" value="Unassembled WGS sequence"/>
</dbReference>
<sequence>MVNWVSQLSLNHILSRPVRVIAPIVPTSRPTK</sequence>
<name>A0A822YH37_NELNU</name>